<accession>A0ACB5URQ5</accession>
<reference evidence="1" key="1">
    <citation type="submission" date="2023-09" db="EMBL/GenBank/DDBJ databases">
        <title>Vallitalea sediminicola and Vallitalea maricola sp. nov., anaerobic bacteria isolated from marine sediment.</title>
        <authorList>
            <person name="Hirano S."/>
            <person name="Maeda A."/>
            <person name="Terahara T."/>
            <person name="Mori K."/>
            <person name="Hamada M."/>
            <person name="Matsumoto R."/>
            <person name="Kobayashi T."/>
        </authorList>
    </citation>
    <scope>NUCLEOTIDE SEQUENCE</scope>
    <source>
        <strain evidence="1">AN17-2</strain>
    </source>
</reference>
<gene>
    <name evidence="1" type="ORF">AN2V17_45570</name>
</gene>
<dbReference type="Proteomes" id="UP001374599">
    <property type="component" value="Unassembled WGS sequence"/>
</dbReference>
<keyword evidence="2" id="KW-1185">Reference proteome</keyword>
<protein>
    <submittedName>
        <fullName evidence="1">Copper homeostasis protein CutC</fullName>
    </submittedName>
</protein>
<comment type="caution">
    <text evidence="1">The sequence shown here is derived from an EMBL/GenBank/DDBJ whole genome shotgun (WGS) entry which is preliminary data.</text>
</comment>
<sequence>MYILEGCVDSVESAIEAEKGGANRLELCSNLIIGGTTPSINLFNAVKEHTNIKINVLIRPRFGDFCYSDNEFEVIKREVKMFQEAGADGVVIGVLKPDGTLDIDRMSELIHIAKGMHITLHRAFDMCKEPLKALEQAKQLGINTILTSGQKNDCYEGKELIRELVNKSNDKVDILIGGGVKAEIIEEMYKFTGATSYHMSGKEVINSSMEYRKEEVSMGIASLSEYSIWQTSSTKISYVKDILEKLISN</sequence>
<proteinExistence type="predicted"/>
<dbReference type="EMBL" id="BTPU01000112">
    <property type="protein sequence ID" value="GMQ65313.1"/>
    <property type="molecule type" value="Genomic_DNA"/>
</dbReference>
<name>A0ACB5URQ5_9FIRM</name>
<evidence type="ECO:0000313" key="2">
    <source>
        <dbReference type="Proteomes" id="UP001374599"/>
    </source>
</evidence>
<evidence type="ECO:0000313" key="1">
    <source>
        <dbReference type="EMBL" id="GMQ65313.1"/>
    </source>
</evidence>
<organism evidence="1 2">
    <name type="scientific">Vallitalea maricola</name>
    <dbReference type="NCBI Taxonomy" id="3074433"/>
    <lineage>
        <taxon>Bacteria</taxon>
        <taxon>Bacillati</taxon>
        <taxon>Bacillota</taxon>
        <taxon>Clostridia</taxon>
        <taxon>Lachnospirales</taxon>
        <taxon>Vallitaleaceae</taxon>
        <taxon>Vallitalea</taxon>
    </lineage>
</organism>